<feature type="domain" description="Na+-translocating membrane potential-generating system MpsC" evidence="1">
    <location>
        <begin position="150"/>
        <end position="236"/>
    </location>
</feature>
<accession>A0A9X3WNC3</accession>
<organism evidence="2 3">
    <name type="scientific">Aquibacillus koreensis</name>
    <dbReference type="NCBI Taxonomy" id="279446"/>
    <lineage>
        <taxon>Bacteria</taxon>
        <taxon>Bacillati</taxon>
        <taxon>Bacillota</taxon>
        <taxon>Bacilli</taxon>
        <taxon>Bacillales</taxon>
        <taxon>Bacillaceae</taxon>
        <taxon>Aquibacillus</taxon>
    </lineage>
</organism>
<dbReference type="EMBL" id="JAMQJZ010000013">
    <property type="protein sequence ID" value="MDC3421773.1"/>
    <property type="molecule type" value="Genomic_DNA"/>
</dbReference>
<evidence type="ECO:0000259" key="1">
    <source>
        <dbReference type="Pfam" id="PF10057"/>
    </source>
</evidence>
<keyword evidence="3" id="KW-1185">Reference proteome</keyword>
<dbReference type="InterPro" id="IPR018745">
    <property type="entry name" value="MpsC"/>
</dbReference>
<evidence type="ECO:0000313" key="2">
    <source>
        <dbReference type="EMBL" id="MDC3421773.1"/>
    </source>
</evidence>
<reference evidence="2" key="1">
    <citation type="submission" date="2022-06" db="EMBL/GenBank/DDBJ databases">
        <title>Aquibacillus sp. a new bacterium isolated from soil saline samples.</title>
        <authorList>
            <person name="Galisteo C."/>
            <person name="De La Haba R."/>
            <person name="Sanchez-Porro C."/>
            <person name="Ventosa A."/>
        </authorList>
    </citation>
    <scope>NUCLEOTIDE SEQUENCE</scope>
    <source>
        <strain evidence="2">JCM 12387</strain>
    </source>
</reference>
<dbReference type="RefSeq" id="WP_259866119.1">
    <property type="nucleotide sequence ID" value="NZ_JAMQJZ010000013.1"/>
</dbReference>
<comment type="caution">
    <text evidence="2">The sequence shown here is derived from an EMBL/GenBank/DDBJ whole genome shotgun (WGS) entry which is preliminary data.</text>
</comment>
<feature type="domain" description="Na+-translocating membrane potential-generating system MpsC" evidence="1">
    <location>
        <begin position="13"/>
        <end position="116"/>
    </location>
</feature>
<name>A0A9X3WNC3_9BACI</name>
<gene>
    <name evidence="2" type="ORF">NC661_15475</name>
</gene>
<dbReference type="Pfam" id="PF10057">
    <property type="entry name" value="MpsC"/>
    <property type="match status" value="2"/>
</dbReference>
<evidence type="ECO:0000313" key="3">
    <source>
        <dbReference type="Proteomes" id="UP001145072"/>
    </source>
</evidence>
<dbReference type="AlphaFoldDB" id="A0A9X3WNC3"/>
<proteinExistence type="predicted"/>
<sequence length="239" mass="27750">MRMEGLKQMDQSDVTARVSSYISKTLRDNFGKGPESVHTSINDMYITIYIRNFVSPTEKVLLTQRNQSVVEETRDLVMSTLIPEIKANLLQLTGMSVDKFFYDWSLHNKSAMFTCISSEDTKSDIPLRNDYKGKEGVEKEVIHLSKVAQRVPDELKSFLLNNRTLLIIRNGILVNIEKQLIRDGYQETLKLAKRKLEKKLLHNNSYFDQHLETRVVDIFVDWDFDDDKSVILFILNPTK</sequence>
<dbReference type="Proteomes" id="UP001145072">
    <property type="component" value="Unassembled WGS sequence"/>
</dbReference>
<protein>
    <submittedName>
        <fullName evidence="2">DUF2294 domain-containing protein</fullName>
    </submittedName>
</protein>